<comment type="caution">
    <text evidence="8">The sequence shown here is derived from an EMBL/GenBank/DDBJ whole genome shotgun (WGS) entry which is preliminary data.</text>
</comment>
<dbReference type="SUPFAM" id="SSF54364">
    <property type="entry name" value="Translation initiation factor IF3, N-terminal domain"/>
    <property type="match status" value="1"/>
</dbReference>
<keyword evidence="2 5" id="KW-0396">Initiation factor</keyword>
<accession>A0A1F6YSI0</accession>
<keyword evidence="3 5" id="KW-0648">Protein biosynthesis</keyword>
<dbReference type="PANTHER" id="PTHR10938:SF0">
    <property type="entry name" value="TRANSLATION INITIATION FACTOR IF-3, MITOCHONDRIAL"/>
    <property type="match status" value="1"/>
</dbReference>
<protein>
    <recommendedName>
        <fullName evidence="4 5">Translation initiation factor IF-3</fullName>
    </recommendedName>
</protein>
<evidence type="ECO:0000256" key="5">
    <source>
        <dbReference type="RuleBase" id="RU000646"/>
    </source>
</evidence>
<comment type="subcellular location">
    <subcellularLocation>
        <location evidence="5">Cytoplasm</location>
    </subcellularLocation>
</comment>
<dbReference type="Pfam" id="PF00707">
    <property type="entry name" value="IF3_C"/>
    <property type="match status" value="1"/>
</dbReference>
<evidence type="ECO:0000313" key="8">
    <source>
        <dbReference type="EMBL" id="OGJ09339.1"/>
    </source>
</evidence>
<proteinExistence type="inferred from homology"/>
<dbReference type="Pfam" id="PF05198">
    <property type="entry name" value="IF3_N"/>
    <property type="match status" value="1"/>
</dbReference>
<sequence length="169" mass="19316">MTLRERINNQIRAKELRVLDSENKNLGILSIKDALEMAESRGLDLIEISPNGNPPIAKLMDFGKYQYEAAKKLKKAKAGANKTETKSIQIKIGTGDHDLELKAKTASKWIKEGHRIKVELFLAGRAKYMDEKFLKERLNRVLHLITEDYKMSDTYKRGPKGMTITIEKK</sequence>
<gene>
    <name evidence="8" type="ORF">A2356_00580</name>
</gene>
<organism evidence="8 9">
    <name type="scientific">Candidatus Nomurabacteria bacterium RIFOXYB1_FULL_39_16</name>
    <dbReference type="NCBI Taxonomy" id="1801803"/>
    <lineage>
        <taxon>Bacteria</taxon>
        <taxon>Candidatus Nomuraibacteriota</taxon>
    </lineage>
</organism>
<dbReference type="InterPro" id="IPR019813">
    <property type="entry name" value="Translation_initiation_fac3_CS"/>
</dbReference>
<dbReference type="GO" id="GO:0043022">
    <property type="term" value="F:ribosome binding"/>
    <property type="evidence" value="ECO:0007669"/>
    <property type="project" value="TreeGrafter"/>
</dbReference>
<evidence type="ECO:0000259" key="7">
    <source>
        <dbReference type="Pfam" id="PF05198"/>
    </source>
</evidence>
<dbReference type="InterPro" id="IPR019815">
    <property type="entry name" value="Translation_initiation_fac_3_C"/>
</dbReference>
<dbReference type="GO" id="GO:0032790">
    <property type="term" value="P:ribosome disassembly"/>
    <property type="evidence" value="ECO:0007669"/>
    <property type="project" value="TreeGrafter"/>
</dbReference>
<dbReference type="GO" id="GO:0003743">
    <property type="term" value="F:translation initiation factor activity"/>
    <property type="evidence" value="ECO:0007669"/>
    <property type="project" value="UniProtKB-UniRule"/>
</dbReference>
<reference evidence="8 9" key="1">
    <citation type="journal article" date="2016" name="Nat. Commun.">
        <title>Thousands of microbial genomes shed light on interconnected biogeochemical processes in an aquifer system.</title>
        <authorList>
            <person name="Anantharaman K."/>
            <person name="Brown C.T."/>
            <person name="Hug L.A."/>
            <person name="Sharon I."/>
            <person name="Castelle C.J."/>
            <person name="Probst A.J."/>
            <person name="Thomas B.C."/>
            <person name="Singh A."/>
            <person name="Wilkins M.J."/>
            <person name="Karaoz U."/>
            <person name="Brodie E.L."/>
            <person name="Williams K.H."/>
            <person name="Hubbard S.S."/>
            <person name="Banfield J.F."/>
        </authorList>
    </citation>
    <scope>NUCLEOTIDE SEQUENCE [LARGE SCALE GENOMIC DNA]</scope>
</reference>
<evidence type="ECO:0000256" key="1">
    <source>
        <dbReference type="ARBA" id="ARBA00005439"/>
    </source>
</evidence>
<feature type="domain" description="Translation initiation factor 3 N-terminal" evidence="7">
    <location>
        <begin position="7"/>
        <end position="76"/>
    </location>
</feature>
<comment type="similarity">
    <text evidence="1 5">Belongs to the IF-3 family.</text>
</comment>
<dbReference type="InterPro" id="IPR001288">
    <property type="entry name" value="Translation_initiation_fac_3"/>
</dbReference>
<dbReference type="NCBIfam" id="TIGR00168">
    <property type="entry name" value="infC"/>
    <property type="match status" value="1"/>
</dbReference>
<evidence type="ECO:0000256" key="4">
    <source>
        <dbReference type="NCBIfam" id="TIGR00168"/>
    </source>
</evidence>
<comment type="subunit">
    <text evidence="5">Monomer.</text>
</comment>
<dbReference type="InterPro" id="IPR036787">
    <property type="entry name" value="T_IF-3_N_sf"/>
</dbReference>
<dbReference type="Proteomes" id="UP000177047">
    <property type="component" value="Unassembled WGS sequence"/>
</dbReference>
<evidence type="ECO:0000313" key="9">
    <source>
        <dbReference type="Proteomes" id="UP000177047"/>
    </source>
</evidence>
<dbReference type="InterPro" id="IPR036788">
    <property type="entry name" value="T_IF-3_C_sf"/>
</dbReference>
<name>A0A1F6YSI0_9BACT</name>
<dbReference type="SUPFAM" id="SSF55200">
    <property type="entry name" value="Translation initiation factor IF3, C-terminal domain"/>
    <property type="match status" value="1"/>
</dbReference>
<dbReference type="AlphaFoldDB" id="A0A1F6YSI0"/>
<dbReference type="PANTHER" id="PTHR10938">
    <property type="entry name" value="TRANSLATION INITIATION FACTOR IF-3"/>
    <property type="match status" value="1"/>
</dbReference>
<dbReference type="EMBL" id="MFWB01000008">
    <property type="protein sequence ID" value="OGJ09339.1"/>
    <property type="molecule type" value="Genomic_DNA"/>
</dbReference>
<evidence type="ECO:0000256" key="2">
    <source>
        <dbReference type="ARBA" id="ARBA00022540"/>
    </source>
</evidence>
<evidence type="ECO:0000259" key="6">
    <source>
        <dbReference type="Pfam" id="PF00707"/>
    </source>
</evidence>
<comment type="function">
    <text evidence="5">IF-3 binds to the 30S ribosomal subunit and shifts the equilibrium between 70S ribosomes and their 50S and 30S subunits in favor of the free subunits, thus enhancing the availability of 30S subunits on which protein synthesis initiation begins.</text>
</comment>
<dbReference type="PROSITE" id="PS00938">
    <property type="entry name" value="IF3"/>
    <property type="match status" value="1"/>
</dbReference>
<feature type="domain" description="Translation initiation factor 3 C-terminal" evidence="6">
    <location>
        <begin position="84"/>
        <end position="168"/>
    </location>
</feature>
<evidence type="ECO:0000256" key="3">
    <source>
        <dbReference type="ARBA" id="ARBA00022917"/>
    </source>
</evidence>
<dbReference type="InterPro" id="IPR019814">
    <property type="entry name" value="Translation_initiation_fac_3_N"/>
</dbReference>
<dbReference type="Gene3D" id="3.30.110.10">
    <property type="entry name" value="Translation initiation factor 3 (IF-3), C-terminal domain"/>
    <property type="match status" value="1"/>
</dbReference>
<dbReference type="GO" id="GO:0005737">
    <property type="term" value="C:cytoplasm"/>
    <property type="evidence" value="ECO:0007669"/>
    <property type="project" value="UniProtKB-SubCell"/>
</dbReference>
<dbReference type="STRING" id="1801803.A2356_00580"/>
<dbReference type="Gene3D" id="3.10.20.80">
    <property type="entry name" value="Translation initiation factor 3 (IF-3), N-terminal domain"/>
    <property type="match status" value="1"/>
</dbReference>